<dbReference type="AlphaFoldDB" id="A0A916RKK2"/>
<evidence type="ECO:0000313" key="2">
    <source>
        <dbReference type="EMBL" id="GGA59866.1"/>
    </source>
</evidence>
<dbReference type="RefSeq" id="WP_188758112.1">
    <property type="nucleotide sequence ID" value="NZ_BMJB01000001.1"/>
</dbReference>
<evidence type="ECO:0000313" key="3">
    <source>
        <dbReference type="Proteomes" id="UP000648801"/>
    </source>
</evidence>
<sequence>MKQTTTRWHKQLATAVILLFGVTLSHAQSTCAPGDASRAALLPLALQYKLLAHKFTGDDAELDAPPDVSRDVVMLRKTLDVATQAFFRCEAGDDSNPASLQQKLSAFLHTDQSKRNNNGNAVDGIYGANLQIQIIPAKAFPNSLFVVLNFGIECGDDNLLFLYTQEDGQWRQRLHWYSDKYTKPSDAFGDIFFYDAVPGPTEVQPLVAVVHGHPWCTSGYSDFDLDLLQPATATSSQLHLDHAADGYIRTFDTRFSRTANGLELRVHVASRDSDLIFQPGILRYSTNTGKFILLPVALNARDFVNQWLEEPWSTVAGWSATPGQNLQNTHNRFDYSLHKDGDDIPGVTFGAVRSCTSAPNHFQIEIDLTDSKSNSIPPLYAQIRQNPGSFTMLAVTPKADPTCTGINLMPKH</sequence>
<organism evidence="2 3">
    <name type="scientific">Edaphobacter acidisoli</name>
    <dbReference type="NCBI Taxonomy" id="2040573"/>
    <lineage>
        <taxon>Bacteria</taxon>
        <taxon>Pseudomonadati</taxon>
        <taxon>Acidobacteriota</taxon>
        <taxon>Terriglobia</taxon>
        <taxon>Terriglobales</taxon>
        <taxon>Acidobacteriaceae</taxon>
        <taxon>Edaphobacter</taxon>
    </lineage>
</organism>
<evidence type="ECO:0000256" key="1">
    <source>
        <dbReference type="SAM" id="SignalP"/>
    </source>
</evidence>
<name>A0A916RKK2_9BACT</name>
<comment type="caution">
    <text evidence="2">The sequence shown here is derived from an EMBL/GenBank/DDBJ whole genome shotgun (WGS) entry which is preliminary data.</text>
</comment>
<feature type="signal peptide" evidence="1">
    <location>
        <begin position="1"/>
        <end position="27"/>
    </location>
</feature>
<feature type="chain" id="PRO_5036926444" evidence="1">
    <location>
        <begin position="28"/>
        <end position="412"/>
    </location>
</feature>
<keyword evidence="3" id="KW-1185">Reference proteome</keyword>
<accession>A0A916RKK2</accession>
<dbReference type="Proteomes" id="UP000648801">
    <property type="component" value="Unassembled WGS sequence"/>
</dbReference>
<reference evidence="2" key="1">
    <citation type="journal article" date="2014" name="Int. J. Syst. Evol. Microbiol.">
        <title>Complete genome sequence of Corynebacterium casei LMG S-19264T (=DSM 44701T), isolated from a smear-ripened cheese.</title>
        <authorList>
            <consortium name="US DOE Joint Genome Institute (JGI-PGF)"/>
            <person name="Walter F."/>
            <person name="Albersmeier A."/>
            <person name="Kalinowski J."/>
            <person name="Ruckert C."/>
        </authorList>
    </citation>
    <scope>NUCLEOTIDE SEQUENCE</scope>
    <source>
        <strain evidence="2">CGMCC 1.15447</strain>
    </source>
</reference>
<protein>
    <submittedName>
        <fullName evidence="2">Uncharacterized protein</fullName>
    </submittedName>
</protein>
<reference evidence="2" key="2">
    <citation type="submission" date="2020-09" db="EMBL/GenBank/DDBJ databases">
        <authorList>
            <person name="Sun Q."/>
            <person name="Zhou Y."/>
        </authorList>
    </citation>
    <scope>NUCLEOTIDE SEQUENCE</scope>
    <source>
        <strain evidence="2">CGMCC 1.15447</strain>
    </source>
</reference>
<keyword evidence="1" id="KW-0732">Signal</keyword>
<gene>
    <name evidence="2" type="ORF">GCM10011507_09240</name>
</gene>
<dbReference type="EMBL" id="BMJB01000001">
    <property type="protein sequence ID" value="GGA59866.1"/>
    <property type="molecule type" value="Genomic_DNA"/>
</dbReference>
<proteinExistence type="predicted"/>